<evidence type="ECO:0000313" key="1">
    <source>
        <dbReference type="EMBL" id="KAF7051382.1"/>
    </source>
</evidence>
<organism evidence="1">
    <name type="scientific">Triticum aestivum</name>
    <name type="common">Wheat</name>
    <dbReference type="NCBI Taxonomy" id="4565"/>
    <lineage>
        <taxon>Eukaryota</taxon>
        <taxon>Viridiplantae</taxon>
        <taxon>Streptophyta</taxon>
        <taxon>Embryophyta</taxon>
        <taxon>Tracheophyta</taxon>
        <taxon>Spermatophyta</taxon>
        <taxon>Magnoliopsida</taxon>
        <taxon>Liliopsida</taxon>
        <taxon>Poales</taxon>
        <taxon>Poaceae</taxon>
        <taxon>BOP clade</taxon>
        <taxon>Pooideae</taxon>
        <taxon>Triticodae</taxon>
        <taxon>Triticeae</taxon>
        <taxon>Triticinae</taxon>
        <taxon>Triticum</taxon>
    </lineage>
</organism>
<sequence length="136" mass="14378">MAAASGTAATFSIRTPAPGLRRPCARAAAAGGGAKWWAPLLGCADGGGGGAGKWWAPLLGWSGQADYIDAQPAPALEEDRDRAAGMRRFGVLTEEKARQLRLRMMETESFHDVMYHSAIASRLASAPPDTARRTKP</sequence>
<dbReference type="EMBL" id="CM022221">
    <property type="protein sequence ID" value="KAF7051382.1"/>
    <property type="molecule type" value="Genomic_DNA"/>
</dbReference>
<proteinExistence type="predicted"/>
<reference evidence="1" key="1">
    <citation type="journal article" date="2017" name="Gigascience">
        <title>The first near-complete assembly of the hexaploid bread wheat genome, Triticum aestivum.</title>
        <authorList>
            <person name="Zimin A.V."/>
            <person name="Puiu D."/>
            <person name="Hall R."/>
            <person name="Kingan S."/>
            <person name="Clavijo B.J."/>
            <person name="Salzberg S.L."/>
        </authorList>
    </citation>
    <scope>NUCLEOTIDE SEQUENCE</scope>
    <source>
        <tissue evidence="1">Leaf</tissue>
    </source>
</reference>
<name>A0A9R1KER3_WHEAT</name>
<protein>
    <submittedName>
        <fullName evidence="1">Uncharacterized protein</fullName>
    </submittedName>
</protein>
<dbReference type="OrthoDB" id="1913905at2759"/>
<dbReference type="AlphaFoldDB" id="A0A9R1KER3"/>
<gene>
    <name evidence="1" type="ORF">CFC21_059618</name>
</gene>
<dbReference type="PANTHER" id="PTHR34198">
    <property type="entry name" value="OS01G0175100 PROTEIN"/>
    <property type="match status" value="1"/>
</dbReference>
<reference evidence="1" key="2">
    <citation type="submission" date="2020-03" db="EMBL/GenBank/DDBJ databases">
        <title>The second near-complete assembly of the hexaploid bread wheat (Triticum aestivum) genome.</title>
        <authorList>
            <person name="Zimin A.V."/>
            <person name="Puiu D."/>
            <person name="Shumante A."/>
            <person name="Alonge M."/>
            <person name="Salzberg S.L."/>
        </authorList>
    </citation>
    <scope>NUCLEOTIDE SEQUENCE</scope>
    <source>
        <tissue evidence="1">Leaf</tissue>
    </source>
</reference>
<dbReference type="PANTHER" id="PTHR34198:SF1">
    <property type="entry name" value="OS01G0104300 PROTEIN"/>
    <property type="match status" value="1"/>
</dbReference>
<dbReference type="Proteomes" id="UP000815260">
    <property type="component" value="Chromosome 4B"/>
</dbReference>
<comment type="caution">
    <text evidence="1">The sequence shown here is derived from an EMBL/GenBank/DDBJ whole genome shotgun (WGS) entry which is preliminary data.</text>
</comment>
<accession>A0A9R1KER3</accession>